<feature type="compositionally biased region" description="Basic and acidic residues" evidence="1">
    <location>
        <begin position="244"/>
        <end position="254"/>
    </location>
</feature>
<keyword evidence="3" id="KW-1185">Reference proteome</keyword>
<gene>
    <name evidence="2" type="ORF">ACFPN6_01575</name>
</gene>
<evidence type="ECO:0000313" key="2">
    <source>
        <dbReference type="EMBL" id="MFC5223306.1"/>
    </source>
</evidence>
<protein>
    <submittedName>
        <fullName evidence="2">Uncharacterized protein</fullName>
    </submittedName>
</protein>
<feature type="region of interest" description="Disordered" evidence="1">
    <location>
        <begin position="244"/>
        <end position="264"/>
    </location>
</feature>
<evidence type="ECO:0000256" key="1">
    <source>
        <dbReference type="SAM" id="MobiDB-lite"/>
    </source>
</evidence>
<evidence type="ECO:0000313" key="3">
    <source>
        <dbReference type="Proteomes" id="UP001596156"/>
    </source>
</evidence>
<sequence length="264" mass="29091">MVLLRHTVVLASVPRPWLVDALAVLLESAESSREEAGRVLLPDGRPLPDVRLTGGRHLRPGAVYESGGNGDGGTAERVRVTVAQWNRRRAVRLALAVSGADGDVAVDGALHSPDRPRLAEISGRARAGDVWPALSRVTGAARLRFDDWWAAADTGRRPRSAPLRARLECGAARAELRAVPRPCRDTGRWEVTVTVRIRGRRLLRPVAAVALRLGRRPLRRSLTDTLEDLAARWNTEVPRLTAMDRETLRRDVPRRPRARSGQSD</sequence>
<organism evidence="2 3">
    <name type="scientific">Streptomyces fimbriatus</name>
    <dbReference type="NCBI Taxonomy" id="68197"/>
    <lineage>
        <taxon>Bacteria</taxon>
        <taxon>Bacillati</taxon>
        <taxon>Actinomycetota</taxon>
        <taxon>Actinomycetes</taxon>
        <taxon>Kitasatosporales</taxon>
        <taxon>Streptomycetaceae</taxon>
        <taxon>Streptomyces</taxon>
    </lineage>
</organism>
<dbReference type="RefSeq" id="WP_344642974.1">
    <property type="nucleotide sequence ID" value="NZ_BAAASS010000003.1"/>
</dbReference>
<comment type="caution">
    <text evidence="2">The sequence shown here is derived from an EMBL/GenBank/DDBJ whole genome shotgun (WGS) entry which is preliminary data.</text>
</comment>
<name>A0ABW0D192_STRFI</name>
<dbReference type="Proteomes" id="UP001596156">
    <property type="component" value="Unassembled WGS sequence"/>
</dbReference>
<accession>A0ABW0D192</accession>
<reference evidence="3" key="1">
    <citation type="journal article" date="2019" name="Int. J. Syst. Evol. Microbiol.">
        <title>The Global Catalogue of Microorganisms (GCM) 10K type strain sequencing project: providing services to taxonomists for standard genome sequencing and annotation.</title>
        <authorList>
            <consortium name="The Broad Institute Genomics Platform"/>
            <consortium name="The Broad Institute Genome Sequencing Center for Infectious Disease"/>
            <person name="Wu L."/>
            <person name="Ma J."/>
        </authorList>
    </citation>
    <scope>NUCLEOTIDE SEQUENCE [LARGE SCALE GENOMIC DNA]</scope>
    <source>
        <strain evidence="3">CCM 8479</strain>
    </source>
</reference>
<dbReference type="EMBL" id="JBHSKL010000003">
    <property type="protein sequence ID" value="MFC5223306.1"/>
    <property type="molecule type" value="Genomic_DNA"/>
</dbReference>
<proteinExistence type="predicted"/>